<dbReference type="KEGG" id="aym:YM304_33470"/>
<evidence type="ECO:0000313" key="4">
    <source>
        <dbReference type="EMBL" id="BAN03661.1"/>
    </source>
</evidence>
<dbReference type="InterPro" id="IPR002869">
    <property type="entry name" value="Pyrv_flavodox_OxRed_cen"/>
</dbReference>
<dbReference type="SUPFAM" id="SSF52922">
    <property type="entry name" value="TK C-terminal domain-like"/>
    <property type="match status" value="1"/>
</dbReference>
<dbReference type="AlphaFoldDB" id="A0A6C7EB06"/>
<accession>A0A6C7EB06</accession>
<proteinExistence type="predicted"/>
<dbReference type="Pfam" id="PF01558">
    <property type="entry name" value="POR"/>
    <property type="match status" value="1"/>
</dbReference>
<dbReference type="InterPro" id="IPR009014">
    <property type="entry name" value="Transketo_C/PFOR_II"/>
</dbReference>
<name>A0A6C7EB06_ILUCY</name>
<dbReference type="NCBIfam" id="NF009589">
    <property type="entry name" value="PRK13030.1"/>
    <property type="match status" value="1"/>
</dbReference>
<dbReference type="Gene3D" id="3.40.50.970">
    <property type="match status" value="1"/>
</dbReference>
<dbReference type="InterPro" id="IPR029061">
    <property type="entry name" value="THDP-binding"/>
</dbReference>
<feature type="domain" description="Pyruvate/ketoisovalerate oxidoreductase catalytic" evidence="2">
    <location>
        <begin position="743"/>
        <end position="930"/>
    </location>
</feature>
<gene>
    <name evidence="4" type="ORF">YM304_33470</name>
</gene>
<evidence type="ECO:0000259" key="3">
    <source>
        <dbReference type="Pfam" id="PF20169"/>
    </source>
</evidence>
<dbReference type="GO" id="GO:0016903">
    <property type="term" value="F:oxidoreductase activity, acting on the aldehyde or oxo group of donors"/>
    <property type="evidence" value="ECO:0007669"/>
    <property type="project" value="InterPro"/>
</dbReference>
<dbReference type="InterPro" id="IPR002880">
    <property type="entry name" value="Pyrv_Fd/Flavodoxin_OxRdtase_N"/>
</dbReference>
<dbReference type="GO" id="GO:0000287">
    <property type="term" value="F:magnesium ion binding"/>
    <property type="evidence" value="ECO:0007669"/>
    <property type="project" value="UniProtKB-ARBA"/>
</dbReference>
<sequence length="1176" mass="126181">MTTIDRPDTHTSSTDSEYQLSDRYLADEGRVFMTGVQALSRLPIEQLRADRADGLNTAAFASGYPGSPLGGIDGDFARAAAARPELPFVVRPSVNEELAATAVMGTQLVEAQPDAKYDGVLGLWYGKAQGLDRSCDALRHGVFGGTSRHGGAVVLVGDDPGAKSSVVPSSSDLALLDLHLPVFYPADVQDALDLGRHAIAMSRATGLWTAMKIVAPVADGSGTVDVRTYRTDIVIPDMHIEGAAEFHVPDMRLLPPHNMDIELDIRTTRMERAQRYLAANQLNRVVVDPGPSAWIGLAATGHTFSELRESLRRLGLVTDDDISNAGIRLYQIRVPLPFDIATTRRFAEGLEELVVVEEKDPTLELYLKDALYGTTNPPLVVGKRDERGDSLMPNHGPLYADTITPQLRKRLERRIGDRLAPPPPAQRDRVLIPLTVERAPYFCSGCPHNWGTKVPDGDVLVGAGVGCHTMALTMDEDKVGNMAGITQMGGEGAQWTGMSPFVDREHFIQNLGDGTFFHSGQLAVQAAIAAGDTITYKLLYNGTVAMTGGQDAVGDLDVPTIAGILIGHGVKRVIITTDDLDDYKGVELPRDSAGTVEVWNRERIVEAQEVLAKVPGVTVLIHDQACAAQARRLRKRDRITTPTQRVVINHRICEACGDCGEVSNCLSVQTIDTPLGVKTTIDQTTCNLDFSCLDGDCPSFMTVEADPDAPPVEVGRLTPPTDLPAPTLRVPSDHLDLRIAGIGGTGVVTAAQVISTAAMLDGFDARGLDQTGLSQKAGPVTSDIRLRLADAPTSNLLGASTADVLLAFDLLASVTDRTLVACRADHTVAVGSTTSTPTGAMVGKPELRVDELATQRARLDTATDPDATRLADAGALMERLLGNATTANTFVIGMAVQHGVLPISSESIEQAIRLNGVHVEANIDAFRWGRAWIVDPDSVETPAASRAGLAPIVEVPPLPSRLAKRVSALTDDADQEAELHMLTADLVGYQHAKYAATFLSELERVATTAPSLVPVVARSLHKLMAYKDEYEVARLLIASESTAAAEAVGGAGATVTWRLHPPMLKALGRDSKLGIPAKVGRPLMTALAKGKRLRGTKLDPFGATEMRRTERALVDEYRSLVHEEMHWLAGRDDDPDALAASTAALSLPMSIRGYEALKLRRVEEYRAAVEARRAAR</sequence>
<dbReference type="InterPro" id="IPR019752">
    <property type="entry name" value="Pyrv/ketoisovalerate_OxRed_cat"/>
</dbReference>
<evidence type="ECO:0000259" key="2">
    <source>
        <dbReference type="Pfam" id="PF01558"/>
    </source>
</evidence>
<dbReference type="InterPro" id="IPR046667">
    <property type="entry name" value="DUF6537"/>
</dbReference>
<evidence type="ECO:0000313" key="5">
    <source>
        <dbReference type="Proteomes" id="UP000011863"/>
    </source>
</evidence>
<dbReference type="Gene3D" id="3.40.920.10">
    <property type="entry name" value="Pyruvate-ferredoxin oxidoreductase, PFOR, domain III"/>
    <property type="match status" value="1"/>
</dbReference>
<dbReference type="RefSeq" id="WP_015442908.1">
    <property type="nucleotide sequence ID" value="NC_020520.1"/>
</dbReference>
<dbReference type="CDD" id="cd07034">
    <property type="entry name" value="TPP_PYR_PFOR_IOR-alpha_like"/>
    <property type="match status" value="1"/>
</dbReference>
<dbReference type="SUPFAM" id="SSF52518">
    <property type="entry name" value="Thiamin diphosphate-binding fold (THDP-binding)"/>
    <property type="match status" value="2"/>
</dbReference>
<protein>
    <submittedName>
        <fullName evidence="4">Putative oxidoreductase</fullName>
    </submittedName>
</protein>
<evidence type="ECO:0000256" key="1">
    <source>
        <dbReference type="ARBA" id="ARBA00023002"/>
    </source>
</evidence>
<dbReference type="Pfam" id="PF20169">
    <property type="entry name" value="DUF6537"/>
    <property type="match status" value="1"/>
</dbReference>
<keyword evidence="1" id="KW-0560">Oxidoreductase</keyword>
<dbReference type="PANTHER" id="PTHR48084">
    <property type="entry name" value="2-OXOGLUTARATE OXIDOREDUCTASE SUBUNIT KORB-RELATED"/>
    <property type="match status" value="1"/>
</dbReference>
<organism evidence="4 5">
    <name type="scientific">Ilumatobacter coccineus (strain NBRC 103263 / KCTC 29153 / YM16-304)</name>
    <dbReference type="NCBI Taxonomy" id="1313172"/>
    <lineage>
        <taxon>Bacteria</taxon>
        <taxon>Bacillati</taxon>
        <taxon>Actinomycetota</taxon>
        <taxon>Acidimicrobiia</taxon>
        <taxon>Acidimicrobiales</taxon>
        <taxon>Ilumatobacteraceae</taxon>
        <taxon>Ilumatobacter</taxon>
    </lineage>
</organism>
<dbReference type="Proteomes" id="UP000011863">
    <property type="component" value="Chromosome"/>
</dbReference>
<dbReference type="PANTHER" id="PTHR48084:SF3">
    <property type="entry name" value="SUBUNIT OF PYRUVATE:FLAVODOXIN OXIDOREDUCTASE"/>
    <property type="match status" value="1"/>
</dbReference>
<dbReference type="InterPro" id="IPR051457">
    <property type="entry name" value="2-oxoacid:Fd_oxidoreductase"/>
</dbReference>
<dbReference type="EMBL" id="AP012057">
    <property type="protein sequence ID" value="BAN03661.1"/>
    <property type="molecule type" value="Genomic_DNA"/>
</dbReference>
<keyword evidence="5" id="KW-1185">Reference proteome</keyword>
<feature type="domain" description="DUF6537" evidence="3">
    <location>
        <begin position="983"/>
        <end position="1170"/>
    </location>
</feature>
<reference evidence="4 5" key="1">
    <citation type="journal article" date="2013" name="Int. J. Syst. Evol. Microbiol.">
        <title>Ilumatobacter nonamiense sp. nov. and Ilumatobacter coccineum sp. nov., isolated from seashore sand.</title>
        <authorList>
            <person name="Matsumoto A."/>
            <person name="Kasai H."/>
            <person name="Matsuo Y."/>
            <person name="Shizuri Y."/>
            <person name="Ichikawa N."/>
            <person name="Fujita N."/>
            <person name="Omura S."/>
            <person name="Takahashi Y."/>
        </authorList>
    </citation>
    <scope>NUCLEOTIDE SEQUENCE [LARGE SCALE GENOMIC DNA]</scope>
    <source>
        <strain evidence="5">NBRC 103263 / KCTC 29153 / YM16-304</strain>
    </source>
</reference>
<dbReference type="NCBIfam" id="NF009588">
    <property type="entry name" value="PRK13029.1"/>
    <property type="match status" value="1"/>
</dbReference>
<dbReference type="SUPFAM" id="SSF53323">
    <property type="entry name" value="Pyruvate-ferredoxin oxidoreductase, PFOR, domain III"/>
    <property type="match status" value="1"/>
</dbReference>